<sequence>MTNGISDQVLRNTHFERVDLLLKYNPDLNLKNKGTEQGEGQTALELAQYNLKQYHESGRGNKQIIESYSKIIDVLEKHLNLNTISNKN</sequence>
<dbReference type="Gene3D" id="1.25.40.20">
    <property type="entry name" value="Ankyrin repeat-containing domain"/>
    <property type="match status" value="1"/>
</dbReference>
<reference evidence="1 3" key="1">
    <citation type="submission" date="2018-05" db="EMBL/GenBank/DDBJ databases">
        <title>Legionella qingyii sp.nov., whole genome shotgun sequence.</title>
        <authorList>
            <person name="Wu H."/>
            <person name="Zhu Q."/>
            <person name="Hu C."/>
        </authorList>
    </citation>
    <scope>NUCLEOTIDE SEQUENCE [LARGE SCALE GENOMIC DNA]</scope>
    <source>
        <strain evidence="1 3">HEB18</strain>
    </source>
</reference>
<organism evidence="1 3">
    <name type="scientific">Legionella qingyii</name>
    <dbReference type="NCBI Taxonomy" id="2184757"/>
    <lineage>
        <taxon>Bacteria</taxon>
        <taxon>Pseudomonadati</taxon>
        <taxon>Pseudomonadota</taxon>
        <taxon>Gammaproteobacteria</taxon>
        <taxon>Legionellales</taxon>
        <taxon>Legionellaceae</taxon>
        <taxon>Legionella</taxon>
    </lineage>
</organism>
<comment type="caution">
    <text evidence="1">The sequence shown here is derived from an EMBL/GenBank/DDBJ whole genome shotgun (WGS) entry which is preliminary data.</text>
</comment>
<evidence type="ECO:0000313" key="3">
    <source>
        <dbReference type="Proteomes" id="UP000247152"/>
    </source>
</evidence>
<dbReference type="Proteomes" id="UP000247152">
    <property type="component" value="Unassembled WGS sequence"/>
</dbReference>
<reference evidence="2 4" key="2">
    <citation type="submission" date="2018-12" db="EMBL/GenBank/DDBJ databases">
        <title>Legionella sp,whole genome shotgun sequence.</title>
        <authorList>
            <person name="Wu H."/>
        </authorList>
    </citation>
    <scope>NUCLEOTIDE SEQUENCE [LARGE SCALE GENOMIC DNA]</scope>
    <source>
        <strain evidence="4">km489</strain>
        <strain evidence="2">Km489</strain>
    </source>
</reference>
<protein>
    <submittedName>
        <fullName evidence="1">Uncharacterized protein</fullName>
    </submittedName>
</protein>
<gene>
    <name evidence="1" type="ORF">DGG96_18870</name>
    <name evidence="2" type="ORF">ELY20_15980</name>
</gene>
<keyword evidence="4" id="KW-1185">Reference proteome</keyword>
<dbReference type="AlphaFoldDB" id="A0A317TXA6"/>
<proteinExistence type="predicted"/>
<dbReference type="RefSeq" id="WP_110144034.1">
    <property type="nucleotide sequence ID" value="NZ_RZGW01000033.1"/>
</dbReference>
<accession>A0A317TXA6</accession>
<evidence type="ECO:0000313" key="4">
    <source>
        <dbReference type="Proteomes" id="UP000287374"/>
    </source>
</evidence>
<dbReference type="EMBL" id="RZGX01000030">
    <property type="protein sequence ID" value="RUR19359.1"/>
    <property type="molecule type" value="Genomic_DNA"/>
</dbReference>
<evidence type="ECO:0000313" key="2">
    <source>
        <dbReference type="EMBL" id="RUR19359.1"/>
    </source>
</evidence>
<dbReference type="Proteomes" id="UP000287374">
    <property type="component" value="Unassembled WGS sequence"/>
</dbReference>
<dbReference type="InterPro" id="IPR036770">
    <property type="entry name" value="Ankyrin_rpt-contain_sf"/>
</dbReference>
<evidence type="ECO:0000313" key="1">
    <source>
        <dbReference type="EMBL" id="PWY54103.1"/>
    </source>
</evidence>
<dbReference type="EMBL" id="QHJG01000045">
    <property type="protein sequence ID" value="PWY54103.1"/>
    <property type="molecule type" value="Genomic_DNA"/>
</dbReference>
<name>A0A317TXA6_9GAMM</name>